<name>A0A922HYR6_DERFA</name>
<keyword evidence="3" id="KW-1185">Reference proteome</keyword>
<comment type="caution">
    <text evidence="2">The sequence shown here is derived from an EMBL/GenBank/DDBJ whole genome shotgun (WGS) entry which is preliminary data.</text>
</comment>
<reference evidence="2" key="2">
    <citation type="journal article" date="2022" name="Res Sq">
        <title>Comparative Genomics Reveals Insights into the Divergent Evolution of Astigmatic Mites and Household Pest Adaptations.</title>
        <authorList>
            <person name="Xiong Q."/>
            <person name="Wan A.T.-Y."/>
            <person name="Liu X.-Y."/>
            <person name="Fung C.S.-H."/>
            <person name="Xiao X."/>
            <person name="Malainual N."/>
            <person name="Hou J."/>
            <person name="Wang L."/>
            <person name="Wang M."/>
            <person name="Yang K."/>
            <person name="Cui Y."/>
            <person name="Leung E."/>
            <person name="Nong W."/>
            <person name="Shin S.-K."/>
            <person name="Au S."/>
            <person name="Jeong K.Y."/>
            <person name="Chew F.T."/>
            <person name="Hui J."/>
            <person name="Leung T.F."/>
            <person name="Tungtrongchitr A."/>
            <person name="Zhong N."/>
            <person name="Liu Z."/>
            <person name="Tsui S."/>
        </authorList>
    </citation>
    <scope>NUCLEOTIDE SEQUENCE</scope>
    <source>
        <strain evidence="2">Derf</strain>
        <tissue evidence="2">Whole organism</tissue>
    </source>
</reference>
<evidence type="ECO:0000313" key="3">
    <source>
        <dbReference type="Proteomes" id="UP000790347"/>
    </source>
</evidence>
<keyword evidence="1" id="KW-0812">Transmembrane</keyword>
<proteinExistence type="predicted"/>
<organism evidence="2 3">
    <name type="scientific">Dermatophagoides farinae</name>
    <name type="common">American house dust mite</name>
    <dbReference type="NCBI Taxonomy" id="6954"/>
    <lineage>
        <taxon>Eukaryota</taxon>
        <taxon>Metazoa</taxon>
        <taxon>Ecdysozoa</taxon>
        <taxon>Arthropoda</taxon>
        <taxon>Chelicerata</taxon>
        <taxon>Arachnida</taxon>
        <taxon>Acari</taxon>
        <taxon>Acariformes</taxon>
        <taxon>Sarcoptiformes</taxon>
        <taxon>Astigmata</taxon>
        <taxon>Psoroptidia</taxon>
        <taxon>Analgoidea</taxon>
        <taxon>Pyroglyphidae</taxon>
        <taxon>Dermatophagoidinae</taxon>
        <taxon>Dermatophagoides</taxon>
    </lineage>
</organism>
<dbReference type="AlphaFoldDB" id="A0A922HYR6"/>
<keyword evidence="1" id="KW-1133">Transmembrane helix</keyword>
<accession>A0A922HYR6</accession>
<sequence length="64" mass="7602">MMIIINKIKTIIIRLKLPSSGKIYFELLITKIIKAQVCFAYEVNYFCGFFVYALLRFVIPNFKY</sequence>
<gene>
    <name evidence="2" type="ORF">DERF_007308</name>
</gene>
<reference evidence="2" key="1">
    <citation type="submission" date="2013-05" db="EMBL/GenBank/DDBJ databases">
        <authorList>
            <person name="Yim A.K.Y."/>
            <person name="Chan T.F."/>
            <person name="Ji K.M."/>
            <person name="Liu X.Y."/>
            <person name="Zhou J.W."/>
            <person name="Li R.Q."/>
            <person name="Yang K.Y."/>
            <person name="Li J."/>
            <person name="Li M."/>
            <person name="Law P.T.W."/>
            <person name="Wu Y.L."/>
            <person name="Cai Z.L."/>
            <person name="Qin H."/>
            <person name="Bao Y."/>
            <person name="Leung R.K.K."/>
            <person name="Ng P.K.S."/>
            <person name="Zou J."/>
            <person name="Zhong X.J."/>
            <person name="Ran P.X."/>
            <person name="Zhong N.S."/>
            <person name="Liu Z.G."/>
            <person name="Tsui S.K.W."/>
        </authorList>
    </citation>
    <scope>NUCLEOTIDE SEQUENCE</scope>
    <source>
        <strain evidence="2">Derf</strain>
        <tissue evidence="2">Whole organism</tissue>
    </source>
</reference>
<evidence type="ECO:0000313" key="2">
    <source>
        <dbReference type="EMBL" id="KAH9516573.1"/>
    </source>
</evidence>
<evidence type="ECO:0000256" key="1">
    <source>
        <dbReference type="SAM" id="Phobius"/>
    </source>
</evidence>
<feature type="transmembrane region" description="Helical" evidence="1">
    <location>
        <begin position="39"/>
        <end position="59"/>
    </location>
</feature>
<dbReference type="EMBL" id="ASGP02000003">
    <property type="protein sequence ID" value="KAH9516573.1"/>
    <property type="molecule type" value="Genomic_DNA"/>
</dbReference>
<protein>
    <submittedName>
        <fullName evidence="2">Uncharacterized protein</fullName>
    </submittedName>
</protein>
<dbReference type="Proteomes" id="UP000790347">
    <property type="component" value="Unassembled WGS sequence"/>
</dbReference>
<keyword evidence="1" id="KW-0472">Membrane</keyword>